<evidence type="ECO:0000256" key="8">
    <source>
        <dbReference type="ARBA" id="ARBA00023125"/>
    </source>
</evidence>
<feature type="domain" description="C2H2-type" evidence="14">
    <location>
        <begin position="667"/>
        <end position="694"/>
    </location>
</feature>
<gene>
    <name evidence="15" type="ORF">C0Q70_15061</name>
</gene>
<keyword evidence="5 11" id="KW-0863">Zinc-finger</keyword>
<dbReference type="PANTHER" id="PTHR24394">
    <property type="entry name" value="ZINC FINGER PROTEIN"/>
    <property type="match status" value="1"/>
</dbReference>
<feature type="region of interest" description="Disordered" evidence="12">
    <location>
        <begin position="1123"/>
        <end position="1153"/>
    </location>
</feature>
<evidence type="ECO:0000256" key="11">
    <source>
        <dbReference type="PROSITE-ProRule" id="PRU00042"/>
    </source>
</evidence>
<keyword evidence="7" id="KW-0805">Transcription regulation</keyword>
<dbReference type="SUPFAM" id="SSF57667">
    <property type="entry name" value="beta-beta-alpha zinc fingers"/>
    <property type="match status" value="4"/>
</dbReference>
<feature type="compositionally biased region" description="Low complexity" evidence="12">
    <location>
        <begin position="1134"/>
        <end position="1150"/>
    </location>
</feature>
<dbReference type="PANTHER" id="PTHR24394:SF58">
    <property type="entry name" value="ZINC FINGER AND BTB DOMAIN CONTAINING 33"/>
    <property type="match status" value="1"/>
</dbReference>
<feature type="domain" description="C2H2-type" evidence="14">
    <location>
        <begin position="609"/>
        <end position="638"/>
    </location>
</feature>
<keyword evidence="9" id="KW-0804">Transcription</keyword>
<dbReference type="SMART" id="SM00225">
    <property type="entry name" value="BTB"/>
    <property type="match status" value="1"/>
</dbReference>
<evidence type="ECO:0000256" key="12">
    <source>
        <dbReference type="SAM" id="MobiDB-lite"/>
    </source>
</evidence>
<dbReference type="PROSITE" id="PS50157">
    <property type="entry name" value="ZINC_FINGER_C2H2_2"/>
    <property type="match status" value="7"/>
</dbReference>
<feature type="compositionally biased region" description="Basic and acidic residues" evidence="12">
    <location>
        <begin position="532"/>
        <end position="549"/>
    </location>
</feature>
<comment type="caution">
    <text evidence="15">The sequence shown here is derived from an EMBL/GenBank/DDBJ whole genome shotgun (WGS) entry which is preliminary data.</text>
</comment>
<keyword evidence="3" id="KW-0479">Metal-binding</keyword>
<evidence type="ECO:0000259" key="14">
    <source>
        <dbReference type="PROSITE" id="PS50157"/>
    </source>
</evidence>
<name>A0A2T7NTR6_POMCA</name>
<feature type="region of interest" description="Disordered" evidence="12">
    <location>
        <begin position="417"/>
        <end position="574"/>
    </location>
</feature>
<dbReference type="FunFam" id="3.30.160.60:FF:000100">
    <property type="entry name" value="Zinc finger 45-like"/>
    <property type="match status" value="1"/>
</dbReference>
<comment type="similarity">
    <text evidence="2">Belongs to the krueppel C2H2-type zinc-finger protein family.</text>
</comment>
<feature type="compositionally biased region" description="Polar residues" evidence="12">
    <location>
        <begin position="420"/>
        <end position="435"/>
    </location>
</feature>
<evidence type="ECO:0000259" key="13">
    <source>
        <dbReference type="PROSITE" id="PS50097"/>
    </source>
</evidence>
<accession>A0A2T7NTR6</accession>
<evidence type="ECO:0000256" key="4">
    <source>
        <dbReference type="ARBA" id="ARBA00022737"/>
    </source>
</evidence>
<feature type="domain" description="C2H2-type" evidence="14">
    <location>
        <begin position="780"/>
        <end position="807"/>
    </location>
</feature>
<feature type="domain" description="C2H2-type" evidence="14">
    <location>
        <begin position="639"/>
        <end position="666"/>
    </location>
</feature>
<dbReference type="SMART" id="SM00875">
    <property type="entry name" value="BACK"/>
    <property type="match status" value="1"/>
</dbReference>
<evidence type="ECO:0000313" key="15">
    <source>
        <dbReference type="EMBL" id="PVD24578.1"/>
    </source>
</evidence>
<evidence type="ECO:0000256" key="10">
    <source>
        <dbReference type="ARBA" id="ARBA00023242"/>
    </source>
</evidence>
<keyword evidence="8" id="KW-0238">DNA-binding</keyword>
<feature type="compositionally biased region" description="Basic residues" evidence="12">
    <location>
        <begin position="809"/>
        <end position="820"/>
    </location>
</feature>
<sequence>MVVHQNKKQVATRFTEAYTVLSASSAPMATGRQFFAHRAVLAAWSPLVYGIFSKEKCMIEKIRLNYDNIEAFGSFVSFLYSGQLNSDAEGHLIQVLHLATSLQVNILRHTCEEALKRQLHIGNIISTFHVARKFRLPNLEEYALNFMQMNLPEAVKQTDFLSLSPPRFNSFLSSGWVCVMKPEVKLFLIISWLGYDVKERQQYLVLLLRYIDWSTVANDFLLEISQTENFFTTNESSLYLLLQTLFSSTIPLGPYTDLFPGLREKYGFLLDHIIHNSYMLPVEPEEYFPVSFHLATILPSASPHPGYQVKKSSKTREPDLLFISGVNENDNANNEEHGGQEVVDCVISEERCEKDNKDLETYNLASLGCTLEESQLPKDFIKLPDVCKKESAMASMARRGRPRRAVAAAKIHSDSAHLASLSTKTPYQKISTEANSIPPEKKMKTTRKERKETYERGKNRTDSKVAGLNPDNGVTGKQKKRRAPSRLTVPEKLTPLKRRAGGGKNVPRKVASDKAKASDKEQLNTSSADDSSAEKSPRKMAENEFLSHDEEADSEHGNSASFSAVSAGPQKPPHVKQGTVFSCTVCSFECFWRMAFYSHMRQHFPGPPHVCDHEGCGYAASKIQPFLMHRRKHTDERPYKCTHCGALFRNSNNLYAHLKCHSDDKKFECPVCKRRFRMKNTMEQHMVIHSDDRPYLCDTCGFSTKYQSHLIAHKRIHTGEVFHCNFPMCKYYSPKRSQLKAHMRSHLNVRHFACEICQKSFVEKSHLVRHRRIHQEDRPFRCEKCDYSSTRMDKLREHVERHHGDNPAVKRKFTPRKKKGISSSIPTTSSTTATSSSNIKMVSSALPKENHWGQNVEASIATLVSAAEEVQLASEITESTGQVYDRASGQELVPHHSLATNCENRTQTNGYGLHERVVGRIEYTVSGSSGQTVGAATGSSSQGIEDGVRSLTGSSGKSVAITSTQLSYDSLHPKQFHHMHSNNHQSLSHPPRHVSLHIQHHAPASLLQQPQQAAHTSASLLQQLAMSVGAASGSEQVSLPSSVVSNTNAIVLAHSISTDMPVAPHILLSTMPQHATASAADSLASLSHGLTLSLLSTQSGVNAAGLQQVFQSSGLPVTPAQLTLQQQQEHHQQQSHQQQQQPPLTHSSQQNPDFGGLNAFMALL</sequence>
<dbReference type="GO" id="GO:0000981">
    <property type="term" value="F:DNA-binding transcription factor activity, RNA polymerase II-specific"/>
    <property type="evidence" value="ECO:0007669"/>
    <property type="project" value="TreeGrafter"/>
</dbReference>
<evidence type="ECO:0000256" key="1">
    <source>
        <dbReference type="ARBA" id="ARBA00004123"/>
    </source>
</evidence>
<feature type="compositionally biased region" description="Basic and acidic residues" evidence="12">
    <location>
        <begin position="510"/>
        <end position="522"/>
    </location>
</feature>
<dbReference type="InterPro" id="IPR013087">
    <property type="entry name" value="Znf_C2H2_type"/>
</dbReference>
<feature type="compositionally biased region" description="Low complexity" evidence="12">
    <location>
        <begin position="822"/>
        <end position="836"/>
    </location>
</feature>
<feature type="domain" description="C2H2-type" evidence="14">
    <location>
        <begin position="695"/>
        <end position="722"/>
    </location>
</feature>
<feature type="region of interest" description="Disordered" evidence="12">
    <location>
        <begin position="801"/>
        <end position="836"/>
    </location>
</feature>
<dbReference type="CDD" id="cd18186">
    <property type="entry name" value="BTB_POZ_ZBTB_KLHL-like"/>
    <property type="match status" value="1"/>
</dbReference>
<comment type="subcellular location">
    <subcellularLocation>
        <location evidence="1">Nucleus</location>
    </subcellularLocation>
</comment>
<feature type="domain" description="BTB" evidence="13">
    <location>
        <begin position="17"/>
        <end position="88"/>
    </location>
</feature>
<dbReference type="AlphaFoldDB" id="A0A2T7NTR6"/>
<dbReference type="Proteomes" id="UP000245119">
    <property type="component" value="Linkage Group LG9"/>
</dbReference>
<dbReference type="GO" id="GO:0003690">
    <property type="term" value="F:double-stranded DNA binding"/>
    <property type="evidence" value="ECO:0007669"/>
    <property type="project" value="UniProtKB-ARBA"/>
</dbReference>
<organism evidence="15 16">
    <name type="scientific">Pomacea canaliculata</name>
    <name type="common">Golden apple snail</name>
    <dbReference type="NCBI Taxonomy" id="400727"/>
    <lineage>
        <taxon>Eukaryota</taxon>
        <taxon>Metazoa</taxon>
        <taxon>Spiralia</taxon>
        <taxon>Lophotrochozoa</taxon>
        <taxon>Mollusca</taxon>
        <taxon>Gastropoda</taxon>
        <taxon>Caenogastropoda</taxon>
        <taxon>Architaenioglossa</taxon>
        <taxon>Ampullarioidea</taxon>
        <taxon>Ampullariidae</taxon>
        <taxon>Pomacea</taxon>
    </lineage>
</organism>
<dbReference type="InterPro" id="IPR011705">
    <property type="entry name" value="BACK"/>
</dbReference>
<dbReference type="Pfam" id="PF07707">
    <property type="entry name" value="BACK"/>
    <property type="match status" value="1"/>
</dbReference>
<feature type="compositionally biased region" description="Basic and acidic residues" evidence="12">
    <location>
        <begin position="449"/>
        <end position="463"/>
    </location>
</feature>
<dbReference type="Gene3D" id="3.30.160.60">
    <property type="entry name" value="Classic Zinc Finger"/>
    <property type="match status" value="5"/>
</dbReference>
<evidence type="ECO:0000256" key="3">
    <source>
        <dbReference type="ARBA" id="ARBA00022723"/>
    </source>
</evidence>
<evidence type="ECO:0008006" key="17">
    <source>
        <dbReference type="Google" id="ProtNLM"/>
    </source>
</evidence>
<evidence type="ECO:0000256" key="9">
    <source>
        <dbReference type="ARBA" id="ARBA00023163"/>
    </source>
</evidence>
<dbReference type="InterPro" id="IPR000210">
    <property type="entry name" value="BTB/POZ_dom"/>
</dbReference>
<dbReference type="Gene3D" id="1.25.40.420">
    <property type="match status" value="1"/>
</dbReference>
<keyword evidence="10" id="KW-0539">Nucleus</keyword>
<evidence type="ECO:0000256" key="7">
    <source>
        <dbReference type="ARBA" id="ARBA00023015"/>
    </source>
</evidence>
<dbReference type="PROSITE" id="PS50097">
    <property type="entry name" value="BTB"/>
    <property type="match status" value="1"/>
</dbReference>
<dbReference type="SUPFAM" id="SSF54695">
    <property type="entry name" value="POZ domain"/>
    <property type="match status" value="1"/>
</dbReference>
<keyword evidence="16" id="KW-1185">Reference proteome</keyword>
<dbReference type="FunFam" id="3.30.160.60:FF:000086">
    <property type="entry name" value="transcription factor E4F1 isoform X1"/>
    <property type="match status" value="1"/>
</dbReference>
<dbReference type="InterPro" id="IPR011333">
    <property type="entry name" value="SKP1/BTB/POZ_sf"/>
</dbReference>
<evidence type="ECO:0000313" key="16">
    <source>
        <dbReference type="Proteomes" id="UP000245119"/>
    </source>
</evidence>
<proteinExistence type="inferred from homology"/>
<dbReference type="GO" id="GO:0008270">
    <property type="term" value="F:zinc ion binding"/>
    <property type="evidence" value="ECO:0007669"/>
    <property type="project" value="UniProtKB-KW"/>
</dbReference>
<dbReference type="Gene3D" id="3.30.710.10">
    <property type="entry name" value="Potassium Channel Kv1.1, Chain A"/>
    <property type="match status" value="1"/>
</dbReference>
<dbReference type="SMART" id="SM00355">
    <property type="entry name" value="ZnF_C2H2"/>
    <property type="match status" value="8"/>
</dbReference>
<dbReference type="Pfam" id="PF00651">
    <property type="entry name" value="BTB"/>
    <property type="match status" value="1"/>
</dbReference>
<feature type="domain" description="C2H2-type" evidence="14">
    <location>
        <begin position="752"/>
        <end position="779"/>
    </location>
</feature>
<dbReference type="GO" id="GO:0005634">
    <property type="term" value="C:nucleus"/>
    <property type="evidence" value="ECO:0007669"/>
    <property type="project" value="UniProtKB-SubCell"/>
</dbReference>
<dbReference type="InterPro" id="IPR036236">
    <property type="entry name" value="Znf_C2H2_sf"/>
</dbReference>
<protein>
    <recommendedName>
        <fullName evidence="17">BTB domain-containing protein</fullName>
    </recommendedName>
</protein>
<dbReference type="EMBL" id="PZQS01000009">
    <property type="protein sequence ID" value="PVD24578.1"/>
    <property type="molecule type" value="Genomic_DNA"/>
</dbReference>
<feature type="domain" description="C2H2-type" evidence="14">
    <location>
        <begin position="722"/>
        <end position="751"/>
    </location>
</feature>
<evidence type="ECO:0000256" key="2">
    <source>
        <dbReference type="ARBA" id="ARBA00006991"/>
    </source>
</evidence>
<evidence type="ECO:0000256" key="6">
    <source>
        <dbReference type="ARBA" id="ARBA00022833"/>
    </source>
</evidence>
<dbReference type="CDD" id="cd14733">
    <property type="entry name" value="BACK"/>
    <property type="match status" value="1"/>
</dbReference>
<evidence type="ECO:0000256" key="5">
    <source>
        <dbReference type="ARBA" id="ARBA00022771"/>
    </source>
</evidence>
<dbReference type="PROSITE" id="PS00028">
    <property type="entry name" value="ZINC_FINGER_C2H2_1"/>
    <property type="match status" value="4"/>
</dbReference>
<keyword evidence="6" id="KW-0862">Zinc</keyword>
<dbReference type="OrthoDB" id="9978265at2759"/>
<reference evidence="15 16" key="1">
    <citation type="submission" date="2018-04" db="EMBL/GenBank/DDBJ databases">
        <title>The genome of golden apple snail Pomacea canaliculata provides insight into stress tolerance and invasive adaptation.</title>
        <authorList>
            <person name="Liu C."/>
            <person name="Liu B."/>
            <person name="Ren Y."/>
            <person name="Zhang Y."/>
            <person name="Wang H."/>
            <person name="Li S."/>
            <person name="Jiang F."/>
            <person name="Yin L."/>
            <person name="Zhang G."/>
            <person name="Qian W."/>
            <person name="Fan W."/>
        </authorList>
    </citation>
    <scope>NUCLEOTIDE SEQUENCE [LARGE SCALE GENOMIC DNA]</scope>
    <source>
        <strain evidence="15">SZHN2017</strain>
        <tissue evidence="15">Muscle</tissue>
    </source>
</reference>
<dbReference type="Pfam" id="PF00096">
    <property type="entry name" value="zf-C2H2"/>
    <property type="match status" value="3"/>
</dbReference>
<keyword evidence="4" id="KW-0677">Repeat</keyword>
<dbReference type="FunFam" id="3.30.160.60:FF:001370">
    <property type="entry name" value="Zinc finger protein"/>
    <property type="match status" value="1"/>
</dbReference>